<organism evidence="3 4">
    <name type="scientific">Lentibacillus kapialis</name>
    <dbReference type="NCBI Taxonomy" id="340214"/>
    <lineage>
        <taxon>Bacteria</taxon>
        <taxon>Bacillati</taxon>
        <taxon>Bacillota</taxon>
        <taxon>Bacilli</taxon>
        <taxon>Bacillales</taxon>
        <taxon>Bacillaceae</taxon>
        <taxon>Lentibacillus</taxon>
    </lineage>
</organism>
<comment type="caution">
    <text evidence="3">The sequence shown here is derived from an EMBL/GenBank/DDBJ whole genome shotgun (WGS) entry which is preliminary data.</text>
</comment>
<evidence type="ECO:0000313" key="4">
    <source>
        <dbReference type="Proteomes" id="UP000658382"/>
    </source>
</evidence>
<dbReference type="EMBL" id="BMNQ01000006">
    <property type="protein sequence ID" value="GGJ88431.1"/>
    <property type="molecule type" value="Genomic_DNA"/>
</dbReference>
<dbReference type="Pfam" id="PF13411">
    <property type="entry name" value="MerR_1"/>
    <property type="match status" value="1"/>
</dbReference>
<proteinExistence type="predicted"/>
<dbReference type="Proteomes" id="UP000658382">
    <property type="component" value="Unassembled WGS sequence"/>
</dbReference>
<name>A0A917PRL5_9BACI</name>
<evidence type="ECO:0000313" key="3">
    <source>
        <dbReference type="EMBL" id="GGJ88431.1"/>
    </source>
</evidence>
<dbReference type="InterPro" id="IPR000551">
    <property type="entry name" value="MerR-type_HTH_dom"/>
</dbReference>
<reference evidence="3" key="2">
    <citation type="submission" date="2020-09" db="EMBL/GenBank/DDBJ databases">
        <authorList>
            <person name="Sun Q."/>
            <person name="Ohkuma M."/>
        </authorList>
    </citation>
    <scope>NUCLEOTIDE SEQUENCE</scope>
    <source>
        <strain evidence="3">JCM 12580</strain>
    </source>
</reference>
<sequence length="171" mass="20237">MEFLSKESLSHIMGVQKNTLEKWIEDFNVYIPKTKLNNVTYYRPDGIEVLKFIKKCNDQDYDRKQIREMLATSTFPIRLENMHSVSQQSHDESYKENVVTMMQTIGKVVSNVENQQQLVEIIKEKQKNQNKLIKDIKKQTDEIDHLKQEMETLKQQLASVSKQSFKRKVNL</sequence>
<dbReference type="SUPFAM" id="SSF46955">
    <property type="entry name" value="Putative DNA-binding domain"/>
    <property type="match status" value="1"/>
</dbReference>
<feature type="coiled-coil region" evidence="1">
    <location>
        <begin position="122"/>
        <end position="163"/>
    </location>
</feature>
<keyword evidence="1" id="KW-0175">Coiled coil</keyword>
<dbReference type="GO" id="GO:0006355">
    <property type="term" value="P:regulation of DNA-templated transcription"/>
    <property type="evidence" value="ECO:0007669"/>
    <property type="project" value="InterPro"/>
</dbReference>
<accession>A0A917PRL5</accession>
<reference evidence="3" key="1">
    <citation type="journal article" date="2014" name="Int. J. Syst. Evol. Microbiol.">
        <title>Complete genome sequence of Corynebacterium casei LMG S-19264T (=DSM 44701T), isolated from a smear-ripened cheese.</title>
        <authorList>
            <consortium name="US DOE Joint Genome Institute (JGI-PGF)"/>
            <person name="Walter F."/>
            <person name="Albersmeier A."/>
            <person name="Kalinowski J."/>
            <person name="Ruckert C."/>
        </authorList>
    </citation>
    <scope>NUCLEOTIDE SEQUENCE</scope>
    <source>
        <strain evidence="3">JCM 12580</strain>
    </source>
</reference>
<dbReference type="Gene3D" id="1.10.1660.10">
    <property type="match status" value="1"/>
</dbReference>
<protein>
    <recommendedName>
        <fullName evidence="2">HTH merR-type domain-containing protein</fullName>
    </recommendedName>
</protein>
<dbReference type="AlphaFoldDB" id="A0A917PRL5"/>
<feature type="domain" description="HTH merR-type" evidence="2">
    <location>
        <begin position="9"/>
        <end position="71"/>
    </location>
</feature>
<gene>
    <name evidence="3" type="ORF">GCM10007063_08670</name>
</gene>
<dbReference type="GO" id="GO:0003677">
    <property type="term" value="F:DNA binding"/>
    <property type="evidence" value="ECO:0007669"/>
    <property type="project" value="InterPro"/>
</dbReference>
<keyword evidence="4" id="KW-1185">Reference proteome</keyword>
<dbReference type="InterPro" id="IPR009061">
    <property type="entry name" value="DNA-bd_dom_put_sf"/>
</dbReference>
<evidence type="ECO:0000256" key="1">
    <source>
        <dbReference type="SAM" id="Coils"/>
    </source>
</evidence>
<evidence type="ECO:0000259" key="2">
    <source>
        <dbReference type="Pfam" id="PF13411"/>
    </source>
</evidence>